<reference evidence="2 3" key="1">
    <citation type="submission" date="2018-01" db="EMBL/GenBank/DDBJ databases">
        <title>Draft genome sequence of Sphaerisporangium sp. 7K107.</title>
        <authorList>
            <person name="Sahin N."/>
            <person name="Saygin H."/>
            <person name="Ay H."/>
        </authorList>
    </citation>
    <scope>NUCLEOTIDE SEQUENCE [LARGE SCALE GENOMIC DNA]</scope>
    <source>
        <strain evidence="2 3">7K107</strain>
    </source>
</reference>
<sequence length="133" mass="15030">GFAAHVGYPRAGRPRGLAARVRGSHRYRRFVAWVVFFRVRGLSRFCGFHRHRRFAARVIFSRVRGLCRFVGQAGFSGAGRFRVGGSSGFCRDAAARTRPPRPGAALPPFPGHRDPRQRHRVLPRRRAARCRPA</sequence>
<comment type="caution">
    <text evidence="2">The sequence shown here is derived from an EMBL/GenBank/DDBJ whole genome shotgun (WGS) entry which is preliminary data.</text>
</comment>
<dbReference type="EMBL" id="POUA01000480">
    <property type="protein sequence ID" value="PZG24794.1"/>
    <property type="molecule type" value="Genomic_DNA"/>
</dbReference>
<keyword evidence="3" id="KW-1185">Reference proteome</keyword>
<feature type="region of interest" description="Disordered" evidence="1">
    <location>
        <begin position="92"/>
        <end position="133"/>
    </location>
</feature>
<dbReference type="Proteomes" id="UP000248544">
    <property type="component" value="Unassembled WGS sequence"/>
</dbReference>
<dbReference type="AlphaFoldDB" id="A0A2W2GDH5"/>
<feature type="compositionally biased region" description="Pro residues" evidence="1">
    <location>
        <begin position="100"/>
        <end position="110"/>
    </location>
</feature>
<feature type="compositionally biased region" description="Basic residues" evidence="1">
    <location>
        <begin position="115"/>
        <end position="133"/>
    </location>
</feature>
<accession>A0A2W2GDH5</accession>
<dbReference type="RefSeq" id="WP_158558312.1">
    <property type="nucleotide sequence ID" value="NZ_POUA01000480.1"/>
</dbReference>
<feature type="non-terminal residue" evidence="2">
    <location>
        <position position="1"/>
    </location>
</feature>
<organism evidence="2 3">
    <name type="scientific">Spongiactinospora gelatinilytica</name>
    <dbReference type="NCBI Taxonomy" id="2666298"/>
    <lineage>
        <taxon>Bacteria</taxon>
        <taxon>Bacillati</taxon>
        <taxon>Actinomycetota</taxon>
        <taxon>Actinomycetes</taxon>
        <taxon>Streptosporangiales</taxon>
        <taxon>Streptosporangiaceae</taxon>
        <taxon>Spongiactinospora</taxon>
    </lineage>
</organism>
<name>A0A2W2GDH5_9ACTN</name>
<evidence type="ECO:0000256" key="1">
    <source>
        <dbReference type="SAM" id="MobiDB-lite"/>
    </source>
</evidence>
<proteinExistence type="predicted"/>
<evidence type="ECO:0000313" key="3">
    <source>
        <dbReference type="Proteomes" id="UP000248544"/>
    </source>
</evidence>
<gene>
    <name evidence="2" type="ORF">C1I98_35210</name>
</gene>
<evidence type="ECO:0000313" key="2">
    <source>
        <dbReference type="EMBL" id="PZG24794.1"/>
    </source>
</evidence>
<protein>
    <submittedName>
        <fullName evidence="2">Uncharacterized protein</fullName>
    </submittedName>
</protein>